<dbReference type="EMBL" id="JAFIRR010000160">
    <property type="protein sequence ID" value="MCO6418941.1"/>
    <property type="molecule type" value="Genomic_DNA"/>
</dbReference>
<dbReference type="Proteomes" id="UP001523392">
    <property type="component" value="Unassembled WGS sequence"/>
</dbReference>
<sequence>MVVPLIGYLDRFSARPGERLEVKISSQLDRPFKAELVRVRHADPNPNGPGMKLIPVPAEWAGEYPSVAKPVPLGSHGCAAGRLALGEAFTLLLRLSPWKLRGPDRPQVVLALAGTGRSLTLTADNTGLAASVTLDGKTVRLATAVPLLHRRWYEVAVTIGEGRVTLRQTPLQRSWGVDERAAAEAALPMADWSGDYAVTLGAAPDATGHFNGRLEDPLLLRGTPLVTLDSPEALLASGRVAAWWDFSLAQEGEAVLDRGPAALHGRFVNLPTRAVKGSRWTGEEHAWRHAPRHYAAVHLHEDDLEDCRWATDFVVPIPEDMPSGVYAVRLTCGEHWDMIPFFVLPPKGVARAPIAYLANTFTCQVYANYARPEFPETQLAKRAAWGAYPYCGNLVRDYGLSTYNNHPDGSGISLSSRLRPIMNMRPGFLAVPDDKGSGLRHLPADSHLTDWLEEKGFAYDVITDEDLDNEGFELLSRYKVVVTGSHPEYHTPGTLDALQEFVNRGGRLAYLGGNGFYWKVARRQDRPHLLEIRRAEGGIRAWAAETGEYYNQLDGTLGGLWRRNGRPPQLLAGVGFSGQGKFEGSHYRATEGITDPRAAWIFEGTGVKPGEEFGGFGLSGGGAAGFELDRADPLLGTPPNALILARSEAHQEHFVTVPEELLTHLTTVTGETPEALIRAEIVYFETTGGGAVFSTGSITFCGSLSHDGYVNPVSRILENVLTRFQA</sequence>
<keyword evidence="3" id="KW-1185">Reference proteome</keyword>
<evidence type="ECO:0000313" key="2">
    <source>
        <dbReference type="EMBL" id="MCO6418941.1"/>
    </source>
</evidence>
<gene>
    <name evidence="2" type="ORF">JYK14_22675</name>
</gene>
<dbReference type="Pfam" id="PF20254">
    <property type="entry name" value="DMFA2_C"/>
    <property type="match status" value="1"/>
</dbReference>
<dbReference type="Gene3D" id="3.40.50.880">
    <property type="match status" value="1"/>
</dbReference>
<evidence type="ECO:0000259" key="1">
    <source>
        <dbReference type="Pfam" id="PF20254"/>
    </source>
</evidence>
<comment type="caution">
    <text evidence="2">The sequence shown here is derived from an EMBL/GenBank/DDBJ whole genome shotgun (WGS) entry which is preliminary data.</text>
</comment>
<organism evidence="2 3">
    <name type="scientific">Siccirubricoccus soli</name>
    <dbReference type="NCBI Taxonomy" id="2899147"/>
    <lineage>
        <taxon>Bacteria</taxon>
        <taxon>Pseudomonadati</taxon>
        <taxon>Pseudomonadota</taxon>
        <taxon>Alphaproteobacteria</taxon>
        <taxon>Acetobacterales</taxon>
        <taxon>Roseomonadaceae</taxon>
        <taxon>Siccirubricoccus</taxon>
    </lineage>
</organism>
<evidence type="ECO:0000313" key="3">
    <source>
        <dbReference type="Proteomes" id="UP001523392"/>
    </source>
</evidence>
<feature type="domain" description="N,N-dimethylformamidase beta subunit-like C-terminal" evidence="1">
    <location>
        <begin position="272"/>
        <end position="707"/>
    </location>
</feature>
<dbReference type="SUPFAM" id="SSF52317">
    <property type="entry name" value="Class I glutamine amidotransferase-like"/>
    <property type="match status" value="1"/>
</dbReference>
<dbReference type="InterPro" id="IPR029062">
    <property type="entry name" value="Class_I_gatase-like"/>
</dbReference>
<name>A0ABT1DAH9_9PROT</name>
<accession>A0ABT1DAH9</accession>
<dbReference type="InterPro" id="IPR046540">
    <property type="entry name" value="DMFA2_C"/>
</dbReference>
<reference evidence="2 3" key="1">
    <citation type="submission" date="2021-12" db="EMBL/GenBank/DDBJ databases">
        <title>Siccirubricoccus leaddurans sp. nov., a high concentration Zn2+ tolerance bacterium.</title>
        <authorList>
            <person name="Cao Y."/>
        </authorList>
    </citation>
    <scope>NUCLEOTIDE SEQUENCE [LARGE SCALE GENOMIC DNA]</scope>
    <source>
        <strain evidence="2 3">KC 17139</strain>
    </source>
</reference>
<proteinExistence type="predicted"/>
<protein>
    <submittedName>
        <fullName evidence="2">N,N-dimethylformamidase large subunit</fullName>
    </submittedName>
</protein>
<dbReference type="RefSeq" id="WP_252955567.1">
    <property type="nucleotide sequence ID" value="NZ_JAFIRR010000160.1"/>
</dbReference>